<keyword evidence="6 14" id="KW-0812">Transmembrane</keyword>
<feature type="short sequence motif" description="TonB C-terminal box" evidence="15">
    <location>
        <begin position="759"/>
        <end position="776"/>
    </location>
</feature>
<dbReference type="InterPro" id="IPR010917">
    <property type="entry name" value="TonB_rcpt_CS"/>
</dbReference>
<evidence type="ECO:0000256" key="5">
    <source>
        <dbReference type="ARBA" id="ARBA00022496"/>
    </source>
</evidence>
<dbReference type="InterPro" id="IPR000531">
    <property type="entry name" value="Beta-barrel_TonB"/>
</dbReference>
<comment type="similarity">
    <text evidence="2 14 16">Belongs to the TonB-dependent receptor family.</text>
</comment>
<dbReference type="GO" id="GO:0009279">
    <property type="term" value="C:cell outer membrane"/>
    <property type="evidence" value="ECO:0007669"/>
    <property type="project" value="UniProtKB-SubCell"/>
</dbReference>
<dbReference type="Pfam" id="PF00593">
    <property type="entry name" value="TonB_dep_Rec_b-barrel"/>
    <property type="match status" value="1"/>
</dbReference>
<evidence type="ECO:0000256" key="17">
    <source>
        <dbReference type="SAM" id="SignalP"/>
    </source>
</evidence>
<evidence type="ECO:0000256" key="3">
    <source>
        <dbReference type="ARBA" id="ARBA00022448"/>
    </source>
</evidence>
<reference evidence="20" key="2">
    <citation type="submission" date="2020-09" db="EMBL/GenBank/DDBJ databases">
        <authorList>
            <person name="Sun Q."/>
            <person name="Sedlacek I."/>
        </authorList>
    </citation>
    <scope>NUCLEOTIDE SEQUENCE</scope>
    <source>
        <strain evidence="20">CCM 7086</strain>
    </source>
</reference>
<dbReference type="AlphaFoldDB" id="A0A8J2XYV7"/>
<reference evidence="20" key="1">
    <citation type="journal article" date="2014" name="Int. J. Syst. Evol. Microbiol.">
        <title>Complete genome sequence of Corynebacterium casei LMG S-19264T (=DSM 44701T), isolated from a smear-ripened cheese.</title>
        <authorList>
            <consortium name="US DOE Joint Genome Institute (JGI-PGF)"/>
            <person name="Walter F."/>
            <person name="Albersmeier A."/>
            <person name="Kalinowski J."/>
            <person name="Ruckert C."/>
        </authorList>
    </citation>
    <scope>NUCLEOTIDE SEQUENCE</scope>
    <source>
        <strain evidence="20">CCM 7086</strain>
    </source>
</reference>
<evidence type="ECO:0000256" key="16">
    <source>
        <dbReference type="RuleBase" id="RU003357"/>
    </source>
</evidence>
<comment type="subcellular location">
    <subcellularLocation>
        <location evidence="1 14">Cell outer membrane</location>
        <topology evidence="1 14">Multi-pass membrane protein</topology>
    </subcellularLocation>
</comment>
<feature type="domain" description="TonB-dependent receptor-like beta-barrel" evidence="18">
    <location>
        <begin position="306"/>
        <end position="745"/>
    </location>
</feature>
<keyword evidence="21" id="KW-1185">Reference proteome</keyword>
<evidence type="ECO:0000256" key="2">
    <source>
        <dbReference type="ARBA" id="ARBA00009810"/>
    </source>
</evidence>
<dbReference type="PROSITE" id="PS52016">
    <property type="entry name" value="TONB_DEPENDENT_REC_3"/>
    <property type="match status" value="1"/>
</dbReference>
<dbReference type="PANTHER" id="PTHR32552">
    <property type="entry name" value="FERRICHROME IRON RECEPTOR-RELATED"/>
    <property type="match status" value="1"/>
</dbReference>
<dbReference type="CDD" id="cd01347">
    <property type="entry name" value="ligand_gated_channel"/>
    <property type="match status" value="1"/>
</dbReference>
<dbReference type="SUPFAM" id="SSF56935">
    <property type="entry name" value="Porins"/>
    <property type="match status" value="1"/>
</dbReference>
<evidence type="ECO:0000259" key="19">
    <source>
        <dbReference type="Pfam" id="PF07715"/>
    </source>
</evidence>
<dbReference type="InterPro" id="IPR039426">
    <property type="entry name" value="TonB-dep_rcpt-like"/>
</dbReference>
<feature type="chain" id="PRO_5035266733" evidence="17">
    <location>
        <begin position="43"/>
        <end position="776"/>
    </location>
</feature>
<dbReference type="InterPro" id="IPR036942">
    <property type="entry name" value="Beta-barrel_TonB_sf"/>
</dbReference>
<dbReference type="PROSITE" id="PS01156">
    <property type="entry name" value="TONB_DEPENDENT_REC_2"/>
    <property type="match status" value="1"/>
</dbReference>
<keyword evidence="7 17" id="KW-0732">Signal</keyword>
<keyword evidence="8" id="KW-0408">Iron</keyword>
<protein>
    <submittedName>
        <fullName evidence="20">Ferripyoverdine receptor</fullName>
    </submittedName>
</protein>
<keyword evidence="11 14" id="KW-0472">Membrane</keyword>
<evidence type="ECO:0000259" key="18">
    <source>
        <dbReference type="Pfam" id="PF00593"/>
    </source>
</evidence>
<dbReference type="GO" id="GO:0038023">
    <property type="term" value="F:signaling receptor activity"/>
    <property type="evidence" value="ECO:0007669"/>
    <property type="project" value="InterPro"/>
</dbReference>
<proteinExistence type="inferred from homology"/>
<dbReference type="Gene3D" id="2.40.170.20">
    <property type="entry name" value="TonB-dependent receptor, beta-barrel domain"/>
    <property type="match status" value="1"/>
</dbReference>
<evidence type="ECO:0000256" key="8">
    <source>
        <dbReference type="ARBA" id="ARBA00023004"/>
    </source>
</evidence>
<evidence type="ECO:0000256" key="1">
    <source>
        <dbReference type="ARBA" id="ARBA00004571"/>
    </source>
</evidence>
<dbReference type="PANTHER" id="PTHR32552:SF74">
    <property type="entry name" value="HYDROXAMATE SIDEROPHORE RECEPTOR FHUE"/>
    <property type="match status" value="1"/>
</dbReference>
<feature type="domain" description="TonB-dependent receptor plug" evidence="19">
    <location>
        <begin position="90"/>
        <end position="191"/>
    </location>
</feature>
<dbReference type="Gene3D" id="2.170.130.10">
    <property type="entry name" value="TonB-dependent receptor, plug domain"/>
    <property type="match status" value="1"/>
</dbReference>
<evidence type="ECO:0000313" key="21">
    <source>
        <dbReference type="Proteomes" id="UP000620266"/>
    </source>
</evidence>
<evidence type="ECO:0000256" key="11">
    <source>
        <dbReference type="ARBA" id="ARBA00023136"/>
    </source>
</evidence>
<evidence type="ECO:0000256" key="15">
    <source>
        <dbReference type="PROSITE-ProRule" id="PRU10144"/>
    </source>
</evidence>
<dbReference type="NCBIfam" id="TIGR01783">
    <property type="entry name" value="TonB-siderophor"/>
    <property type="match status" value="1"/>
</dbReference>
<evidence type="ECO:0000256" key="9">
    <source>
        <dbReference type="ARBA" id="ARBA00023065"/>
    </source>
</evidence>
<evidence type="ECO:0000256" key="14">
    <source>
        <dbReference type="PROSITE-ProRule" id="PRU01360"/>
    </source>
</evidence>
<dbReference type="GO" id="GO:0015891">
    <property type="term" value="P:siderophore transport"/>
    <property type="evidence" value="ECO:0007669"/>
    <property type="project" value="InterPro"/>
</dbReference>
<evidence type="ECO:0000256" key="7">
    <source>
        <dbReference type="ARBA" id="ARBA00022729"/>
    </source>
</evidence>
<keyword evidence="10 16" id="KW-0798">TonB box</keyword>
<name>A0A8J2XYV7_9BURK</name>
<evidence type="ECO:0000313" key="20">
    <source>
        <dbReference type="EMBL" id="GGC02581.1"/>
    </source>
</evidence>
<evidence type="ECO:0000256" key="12">
    <source>
        <dbReference type="ARBA" id="ARBA00023170"/>
    </source>
</evidence>
<keyword evidence="3 14" id="KW-0813">Transport</keyword>
<gene>
    <name evidence="20" type="primary">fpvA</name>
    <name evidence="20" type="ORF">GCM10007205_09800</name>
</gene>
<evidence type="ECO:0000256" key="13">
    <source>
        <dbReference type="ARBA" id="ARBA00023237"/>
    </source>
</evidence>
<dbReference type="InterPro" id="IPR012910">
    <property type="entry name" value="Plug_dom"/>
</dbReference>
<dbReference type="InterPro" id="IPR010105">
    <property type="entry name" value="TonB_sidphr_rcpt"/>
</dbReference>
<accession>A0A8J2XYV7</accession>
<keyword evidence="12 20" id="KW-0675">Receptor</keyword>
<dbReference type="GO" id="GO:0015344">
    <property type="term" value="F:siderophore uptake transmembrane transporter activity"/>
    <property type="evidence" value="ECO:0007669"/>
    <property type="project" value="TreeGrafter"/>
</dbReference>
<keyword evidence="4 14" id="KW-1134">Transmembrane beta strand</keyword>
<evidence type="ECO:0000256" key="10">
    <source>
        <dbReference type="ARBA" id="ARBA00023077"/>
    </source>
</evidence>
<evidence type="ECO:0000256" key="6">
    <source>
        <dbReference type="ARBA" id="ARBA00022692"/>
    </source>
</evidence>
<dbReference type="Proteomes" id="UP000620266">
    <property type="component" value="Unassembled WGS sequence"/>
</dbReference>
<dbReference type="Pfam" id="PF07715">
    <property type="entry name" value="Plug"/>
    <property type="match status" value="1"/>
</dbReference>
<dbReference type="InterPro" id="IPR037066">
    <property type="entry name" value="Plug_dom_sf"/>
</dbReference>
<keyword evidence="5" id="KW-0410">Iron transport</keyword>
<comment type="caution">
    <text evidence="20">The sequence shown here is derived from an EMBL/GenBank/DDBJ whole genome shotgun (WGS) entry which is preliminary data.</text>
</comment>
<keyword evidence="13 14" id="KW-0998">Cell outer membrane</keyword>
<feature type="signal peptide" evidence="17">
    <location>
        <begin position="1"/>
        <end position="42"/>
    </location>
</feature>
<evidence type="ECO:0000256" key="4">
    <source>
        <dbReference type="ARBA" id="ARBA00022452"/>
    </source>
</evidence>
<organism evidence="20 21">
    <name type="scientific">Oxalicibacterium flavum</name>
    <dbReference type="NCBI Taxonomy" id="179467"/>
    <lineage>
        <taxon>Bacteria</taxon>
        <taxon>Pseudomonadati</taxon>
        <taxon>Pseudomonadota</taxon>
        <taxon>Betaproteobacteria</taxon>
        <taxon>Burkholderiales</taxon>
        <taxon>Oxalobacteraceae</taxon>
        <taxon>Oxalicibacterium</taxon>
    </lineage>
</organism>
<keyword evidence="9" id="KW-0406">Ion transport</keyword>
<dbReference type="EMBL" id="BMCG01000002">
    <property type="protein sequence ID" value="GGC02581.1"/>
    <property type="molecule type" value="Genomic_DNA"/>
</dbReference>
<sequence>MASRHASVPAIPSRPHTMHRAVRSALLSLTVASILPTQAARAANAAEPGAAEDSVLPAVIATAVRDTATEGSGSYGARAASSSAGLTLAPRDTPQAVSVVTRQQLDDQNIQNMDQLLNIASGISSTQTDVGARSTYRARGFDITTYRVDGLEISGGADFSGIGSSINLDLYDHVEVVRGANGLLGGKGDPSATINLSRKRPTTERGISGGVRVGSWNSKHVDVDANLPLSDDSRVRSRFVISSDDGGTFRDREHVSNLGVLGIVEADLTADTRVSVGIQHEKTRNDGTSWGANVPIWYADGTRTNFSRSYNPAANWSYTDRETTTLFADLEQKLGGGWKANLSLAHSKGEAINNFGVAKANTAGGLWGGFYNQDGTGAVLNGIHSESESERSSMSLAANGPFQLFGREHEAMVGINGYHLEDTSYTFSSNLGNCNIGGVSAGGSCQYRLQLPIADWRNWDGNYAGFNTYRTNARSETTTDSIGLYTAARFNLTDALKTIVGARLTHYKTYIDTFTLQNAVSRNNVMRHDVVTPYAGIIYDLNANYSLYASYTDIFNPQSQRDRDGEYLKPVTGSSYEAGIKGELLDGALNVSAAVFQAKQNNVAVADGANLVPGTASQAYIAGGSGVETKGFEFEASGNLTKNWTAMVGYTYLSVDNVNTVERDPRQILRMQTSYRLPDEWNKLTVGGGVSWQSHSVWSAMPGRPLGGGAFDDTPLKTGAYALFNAMARYQINDNLVATLNVSNLFDKTYYRQYGFYDGLIYGEPRKISLGLRASF</sequence>
<dbReference type="RefSeq" id="WP_188395076.1">
    <property type="nucleotide sequence ID" value="NZ_BMCG01000002.1"/>
</dbReference>